<dbReference type="Proteomes" id="UP001159363">
    <property type="component" value="Chromosome 3"/>
</dbReference>
<organism evidence="2 3">
    <name type="scientific">Dryococelus australis</name>
    <dbReference type="NCBI Taxonomy" id="614101"/>
    <lineage>
        <taxon>Eukaryota</taxon>
        <taxon>Metazoa</taxon>
        <taxon>Ecdysozoa</taxon>
        <taxon>Arthropoda</taxon>
        <taxon>Hexapoda</taxon>
        <taxon>Insecta</taxon>
        <taxon>Pterygota</taxon>
        <taxon>Neoptera</taxon>
        <taxon>Polyneoptera</taxon>
        <taxon>Phasmatodea</taxon>
        <taxon>Verophasmatodea</taxon>
        <taxon>Anareolatae</taxon>
        <taxon>Phasmatidae</taxon>
        <taxon>Eurycanthinae</taxon>
        <taxon>Dryococelus</taxon>
    </lineage>
</organism>
<proteinExistence type="predicted"/>
<name>A0ABQ9I3J1_9NEOP</name>
<protein>
    <submittedName>
        <fullName evidence="2">Uncharacterized protein</fullName>
    </submittedName>
</protein>
<dbReference type="EMBL" id="JARBHB010000003">
    <property type="protein sequence ID" value="KAJ8890829.1"/>
    <property type="molecule type" value="Genomic_DNA"/>
</dbReference>
<keyword evidence="3" id="KW-1185">Reference proteome</keyword>
<accession>A0ABQ9I3J1</accession>
<gene>
    <name evidence="2" type="ORF">PR048_010338</name>
</gene>
<evidence type="ECO:0000313" key="3">
    <source>
        <dbReference type="Proteomes" id="UP001159363"/>
    </source>
</evidence>
<sequence>MDVSNHLGRGDSAGNGTLSKSLLSMVMVRLSSGEFPLQALTTEWLWHTARELGHVPGVCDWLSEYSLQYRVCAWNRRKGCSRLIGIGKFHEFSDLQAKLLSPLHTGVSAVCSSAVAPHLAVMGFASGVIRGVAIGSEKQDRRSTRPRPVERNHPNIRRDDLRRPWKTPKREWPARDSNAGPPEREYGGPPLSRLARRGGCILLAEAEEALRGGPDSVYLSTQSRELTSSVAKATGARHCKVPEFHGDAVTRGEEGIKRRLEDNFANSSREKIDVKHVYSEVTFTIRSQFIRPALHASEPIADLQGNTLRISLLPGVGQQPMNTELRLQDPDGVAPRYMHVGIFPDDATGRRVLSGISLVFRRCSILTSLHTYRYSIAHWPREAVETDLGSDWLLLVMEYSLLEAVHDKAIVRLPSDKLISKELIAERLCAILLGSGFIFLACGRSPQYTLEFHFCIGTYYVPQLGPECCHTRASEEMWAGVNNEVSIADEGEVRRVWSSVGMQGPGKPRENPPTSSIVRHDLHTCENSGAAPPGIEPGSCRWDASRMITAPQWIPEVMIPPMRVIEVNMEQRRNEGAGETPWWEASVLIAQPPRSLNCKCVWGNARRQRDIGDTGRYLRLVATLNQRNVRRRAVRYPRQLCPFVIFGLSRVRECSSAFTRADPHRLNSAGTLSKTSPNIDRTFSLHAIRQRPHKQLPMRVSRCHLVYCSHRRRLNVPWADYFQGAAAVADRAGRCRWSAGFLGDLPFPLLLHSGAAPYSPHFTLIGYREEPSKYIHSIHRSYLETQPHTQAKWRHRAATRWNAVRQLAPCNLLVNQQLNQYSRGKKAGRCWDSEVGVTALLGFVLSPTFPPPQNTEEYRGIAAPFRLCVFSALRHHGGKSLWTEVACLFDTPGGCSGIAAVATSSARRTLQQDVANKQLRLQRPKYGVRQERVTLHLKIKMKDRLTPPPPNSFVSSVPNTLSIKNILSNPGAAVQSPAGSPDFRIWESCRTMTLVSGFSRRSPTSPALSFRRRSILTSITLIGSQDHAVKSRPNLFTYSLSHSGRNLS</sequence>
<evidence type="ECO:0000256" key="1">
    <source>
        <dbReference type="SAM" id="MobiDB-lite"/>
    </source>
</evidence>
<reference evidence="2 3" key="1">
    <citation type="submission" date="2023-02" db="EMBL/GenBank/DDBJ databases">
        <title>LHISI_Scaffold_Assembly.</title>
        <authorList>
            <person name="Stuart O.P."/>
            <person name="Cleave R."/>
            <person name="Magrath M.J.L."/>
            <person name="Mikheyev A.S."/>
        </authorList>
    </citation>
    <scope>NUCLEOTIDE SEQUENCE [LARGE SCALE GENOMIC DNA]</scope>
    <source>
        <strain evidence="2">Daus_M_001</strain>
        <tissue evidence="2">Leg muscle</tissue>
    </source>
</reference>
<evidence type="ECO:0000313" key="2">
    <source>
        <dbReference type="EMBL" id="KAJ8890829.1"/>
    </source>
</evidence>
<feature type="compositionally biased region" description="Basic and acidic residues" evidence="1">
    <location>
        <begin position="137"/>
        <end position="174"/>
    </location>
</feature>
<comment type="caution">
    <text evidence="2">The sequence shown here is derived from an EMBL/GenBank/DDBJ whole genome shotgun (WGS) entry which is preliminary data.</text>
</comment>
<feature type="region of interest" description="Disordered" evidence="1">
    <location>
        <begin position="136"/>
        <end position="191"/>
    </location>
</feature>